<dbReference type="EMBL" id="JBHSGL010000005">
    <property type="protein sequence ID" value="MFC4712897.1"/>
    <property type="molecule type" value="Genomic_DNA"/>
</dbReference>
<sequence length="53" mass="5785">MTKKLSKNHYFNLPLSGKSAKWLSKTSEVKGCGKAATSGDAKVMLAVLEMIER</sequence>
<name>A0ABV9MAN0_9BACL</name>
<dbReference type="Proteomes" id="UP001595932">
    <property type="component" value="Unassembled WGS sequence"/>
</dbReference>
<evidence type="ECO:0000313" key="2">
    <source>
        <dbReference type="Proteomes" id="UP001595932"/>
    </source>
</evidence>
<gene>
    <name evidence="1" type="ORF">ACFO5U_08505</name>
</gene>
<reference evidence="2" key="1">
    <citation type="journal article" date="2019" name="Int. J. Syst. Evol. Microbiol.">
        <title>The Global Catalogue of Microorganisms (GCM) 10K type strain sequencing project: providing services to taxonomists for standard genome sequencing and annotation.</title>
        <authorList>
            <consortium name="The Broad Institute Genomics Platform"/>
            <consortium name="The Broad Institute Genome Sequencing Center for Infectious Disease"/>
            <person name="Wu L."/>
            <person name="Ma J."/>
        </authorList>
    </citation>
    <scope>NUCLEOTIDE SEQUENCE [LARGE SCALE GENOMIC DNA]</scope>
    <source>
        <strain evidence="2">CGMCC 1.12151</strain>
    </source>
</reference>
<comment type="caution">
    <text evidence="1">The sequence shown here is derived from an EMBL/GenBank/DDBJ whole genome shotgun (WGS) entry which is preliminary data.</text>
</comment>
<evidence type="ECO:0000313" key="1">
    <source>
        <dbReference type="EMBL" id="MFC4712897.1"/>
    </source>
</evidence>
<protein>
    <submittedName>
        <fullName evidence="1">Uncharacterized protein</fullName>
    </submittedName>
</protein>
<dbReference type="RefSeq" id="WP_377278396.1">
    <property type="nucleotide sequence ID" value="NZ_JBHSGL010000005.1"/>
</dbReference>
<proteinExistence type="predicted"/>
<keyword evidence="2" id="KW-1185">Reference proteome</keyword>
<accession>A0ABV9MAN0</accession>
<organism evidence="1 2">
    <name type="scientific">Planococcus dechangensis</name>
    <dbReference type="NCBI Taxonomy" id="1176255"/>
    <lineage>
        <taxon>Bacteria</taxon>
        <taxon>Bacillati</taxon>
        <taxon>Bacillota</taxon>
        <taxon>Bacilli</taxon>
        <taxon>Bacillales</taxon>
        <taxon>Caryophanaceae</taxon>
        <taxon>Planococcus</taxon>
    </lineage>
</organism>